<keyword evidence="4" id="KW-0812">Transmembrane</keyword>
<dbReference type="RefSeq" id="XP_065328686.1">
    <property type="nucleotide sequence ID" value="XM_065472614.1"/>
</dbReference>
<dbReference type="Gene3D" id="3.30.40.10">
    <property type="entry name" value="Zinc/RING finger domain, C3HC4 (zinc finger)"/>
    <property type="match status" value="1"/>
</dbReference>
<protein>
    <submittedName>
        <fullName evidence="6">E3 ubiquitin-protein ligase MARCH-like</fullName>
    </submittedName>
</protein>
<evidence type="ECO:0000256" key="1">
    <source>
        <dbReference type="ARBA" id="ARBA00022723"/>
    </source>
</evidence>
<keyword evidence="4" id="KW-1133">Transmembrane helix</keyword>
<name>A0AAX4J9D6_9MICR</name>
<dbReference type="EMBL" id="CP142727">
    <property type="protein sequence ID" value="WUR02541.1"/>
    <property type="molecule type" value="Genomic_DNA"/>
</dbReference>
<gene>
    <name evidence="6" type="ORF">VNE69_02068</name>
</gene>
<evidence type="ECO:0000313" key="6">
    <source>
        <dbReference type="EMBL" id="WUR02541.1"/>
    </source>
</evidence>
<proteinExistence type="predicted"/>
<dbReference type="GeneID" id="90540358"/>
<evidence type="ECO:0000313" key="7">
    <source>
        <dbReference type="Proteomes" id="UP001334084"/>
    </source>
</evidence>
<reference evidence="6" key="1">
    <citation type="journal article" date="2024" name="BMC Genomics">
        <title>Functional annotation of a divergent genome using sequence and structure-based similarity.</title>
        <authorList>
            <person name="Svedberg D."/>
            <person name="Winiger R.R."/>
            <person name="Berg A."/>
            <person name="Sharma H."/>
            <person name="Tellgren-Roth C."/>
            <person name="Debrunner-Vossbrinck B.A."/>
            <person name="Vossbrinck C.R."/>
            <person name="Barandun J."/>
        </authorList>
    </citation>
    <scope>NUCLEOTIDE SEQUENCE</scope>
    <source>
        <strain evidence="6">Illinois isolate</strain>
    </source>
</reference>
<accession>A0AAX4J9D6</accession>
<keyword evidence="7" id="KW-1185">Reference proteome</keyword>
<evidence type="ECO:0000256" key="4">
    <source>
        <dbReference type="SAM" id="Phobius"/>
    </source>
</evidence>
<dbReference type="InterPro" id="IPR013083">
    <property type="entry name" value="Znf_RING/FYVE/PHD"/>
</dbReference>
<feature type="transmembrane region" description="Helical" evidence="4">
    <location>
        <begin position="134"/>
        <end position="156"/>
    </location>
</feature>
<dbReference type="Proteomes" id="UP001334084">
    <property type="component" value="Chromosome 2"/>
</dbReference>
<evidence type="ECO:0000256" key="3">
    <source>
        <dbReference type="ARBA" id="ARBA00022833"/>
    </source>
</evidence>
<dbReference type="AlphaFoldDB" id="A0AAX4J9D6"/>
<dbReference type="PANTHER" id="PTHR46347">
    <property type="entry name" value="RING/FYVE/PHD ZINC FINGER SUPERFAMILY PROTEIN"/>
    <property type="match status" value="1"/>
</dbReference>
<feature type="domain" description="RING-CH-type" evidence="5">
    <location>
        <begin position="1"/>
        <end position="67"/>
    </location>
</feature>
<sequence>MNKIEATCKICYSLDDTILKNNELIAPCNCKGSLKYVHRNCLKMWRFKSKYYNIKKCLQCGMYYNIKDEVYPNSLIIFSLTILILFTIHLLISLVLRFSIKKTYLKMDSDWSDIFYLDSNHVSFYNIPLHITTLFIYILMFKLVFYCNFLSIFNFVFTYWRITQLDFFIDKFLYIGLCVYYFKHIYNTLYNRLEHLYISTKEKQN</sequence>
<dbReference type="PANTHER" id="PTHR46347:SF1">
    <property type="entry name" value="RING_FYVE_PHD ZINC FINGER SUPERFAMILY PROTEIN"/>
    <property type="match status" value="1"/>
</dbReference>
<keyword evidence="1" id="KW-0479">Metal-binding</keyword>
<dbReference type="SMART" id="SM00744">
    <property type="entry name" value="RINGv"/>
    <property type="match status" value="1"/>
</dbReference>
<keyword evidence="2" id="KW-0863">Zinc-finger</keyword>
<organism evidence="6 7">
    <name type="scientific">Vairimorpha necatrix</name>
    <dbReference type="NCBI Taxonomy" id="6039"/>
    <lineage>
        <taxon>Eukaryota</taxon>
        <taxon>Fungi</taxon>
        <taxon>Fungi incertae sedis</taxon>
        <taxon>Microsporidia</taxon>
        <taxon>Nosematidae</taxon>
        <taxon>Vairimorpha</taxon>
    </lineage>
</organism>
<dbReference type="PROSITE" id="PS51292">
    <property type="entry name" value="ZF_RING_CH"/>
    <property type="match status" value="1"/>
</dbReference>
<dbReference type="GO" id="GO:0008270">
    <property type="term" value="F:zinc ion binding"/>
    <property type="evidence" value="ECO:0007669"/>
    <property type="project" value="UniProtKB-KW"/>
</dbReference>
<keyword evidence="3" id="KW-0862">Zinc</keyword>
<dbReference type="KEGG" id="vnx:VNE69_02068"/>
<feature type="transmembrane region" description="Helical" evidence="4">
    <location>
        <begin position="75"/>
        <end position="96"/>
    </location>
</feature>
<dbReference type="InterPro" id="IPR011016">
    <property type="entry name" value="Znf_RING-CH"/>
</dbReference>
<evidence type="ECO:0000256" key="2">
    <source>
        <dbReference type="ARBA" id="ARBA00022771"/>
    </source>
</evidence>
<evidence type="ECO:0000259" key="5">
    <source>
        <dbReference type="PROSITE" id="PS51292"/>
    </source>
</evidence>
<dbReference type="SUPFAM" id="SSF57850">
    <property type="entry name" value="RING/U-box"/>
    <property type="match status" value="1"/>
</dbReference>
<dbReference type="Pfam" id="PF12906">
    <property type="entry name" value="RINGv"/>
    <property type="match status" value="1"/>
</dbReference>
<dbReference type="CDD" id="cd16495">
    <property type="entry name" value="RING_CH-C4HC3_MARCH"/>
    <property type="match status" value="1"/>
</dbReference>
<keyword evidence="4" id="KW-0472">Membrane</keyword>